<dbReference type="InterPro" id="IPR024983">
    <property type="entry name" value="CHAT_dom"/>
</dbReference>
<dbReference type="AlphaFoldDB" id="A0A3A8PTU3"/>
<evidence type="ECO:0000259" key="2">
    <source>
        <dbReference type="Pfam" id="PF13490"/>
    </source>
</evidence>
<protein>
    <submittedName>
        <fullName evidence="3">CHAT domain-containing protein</fullName>
    </submittedName>
</protein>
<dbReference type="InterPro" id="IPR011990">
    <property type="entry name" value="TPR-like_helical_dom_sf"/>
</dbReference>
<feature type="domain" description="Putative zinc-finger" evidence="2">
    <location>
        <begin position="8"/>
        <end position="34"/>
    </location>
</feature>
<organism evidence="3 4">
    <name type="scientific">Corallococcus llansteffanensis</name>
    <dbReference type="NCBI Taxonomy" id="2316731"/>
    <lineage>
        <taxon>Bacteria</taxon>
        <taxon>Pseudomonadati</taxon>
        <taxon>Myxococcota</taxon>
        <taxon>Myxococcia</taxon>
        <taxon>Myxococcales</taxon>
        <taxon>Cystobacterineae</taxon>
        <taxon>Myxococcaceae</taxon>
        <taxon>Corallococcus</taxon>
    </lineage>
</organism>
<dbReference type="InterPro" id="IPR027383">
    <property type="entry name" value="Znf_put"/>
</dbReference>
<dbReference type="Pfam" id="PF13490">
    <property type="entry name" value="zf-HC2"/>
    <property type="match status" value="1"/>
</dbReference>
<evidence type="ECO:0000259" key="1">
    <source>
        <dbReference type="Pfam" id="PF12770"/>
    </source>
</evidence>
<dbReference type="Pfam" id="PF12770">
    <property type="entry name" value="CHAT"/>
    <property type="match status" value="1"/>
</dbReference>
<reference evidence="4" key="1">
    <citation type="submission" date="2018-09" db="EMBL/GenBank/DDBJ databases">
        <authorList>
            <person name="Livingstone P.G."/>
            <person name="Whitworth D.E."/>
        </authorList>
    </citation>
    <scope>NUCLEOTIDE SEQUENCE [LARGE SCALE GENOMIC DNA]</scope>
    <source>
        <strain evidence="4">CA051B</strain>
    </source>
</reference>
<dbReference type="InterPro" id="IPR041916">
    <property type="entry name" value="Anti_sigma_zinc_sf"/>
</dbReference>
<dbReference type="RefSeq" id="WP_120645691.1">
    <property type="nucleotide sequence ID" value="NZ_RAWB01000279.1"/>
</dbReference>
<comment type="caution">
    <text evidence="3">The sequence shown here is derived from an EMBL/GenBank/DDBJ whole genome shotgun (WGS) entry which is preliminary data.</text>
</comment>
<evidence type="ECO:0000313" key="4">
    <source>
        <dbReference type="Proteomes" id="UP000272888"/>
    </source>
</evidence>
<accession>A0A3A8PTU3</accession>
<name>A0A3A8PTU3_9BACT</name>
<keyword evidence="4" id="KW-1185">Reference proteome</keyword>
<dbReference type="SUPFAM" id="SSF48452">
    <property type="entry name" value="TPR-like"/>
    <property type="match status" value="1"/>
</dbReference>
<evidence type="ECO:0000313" key="3">
    <source>
        <dbReference type="EMBL" id="RKH54904.1"/>
    </source>
</evidence>
<feature type="domain" description="CHAT" evidence="1">
    <location>
        <begin position="836"/>
        <end position="978"/>
    </location>
</feature>
<dbReference type="Proteomes" id="UP000272888">
    <property type="component" value="Unassembled WGS sequence"/>
</dbReference>
<sequence>MSAGCTDLPAFVDGELPPESQDGFRAHLVSCQVCWARFHELLQVDVLGRMAFADVAEAREDPAATGPLPPEATVTVTPPRRRPVWPRIAGPALLLAAVAVWMTRVTHEAPASWLTPGPTRPLEARLTYAALDTYRAYVPLRGQSPGAAPLPLRELATLADRHDWQGIAAVYLLAGDPRQALAYLRGAPSSPDLDSDRAVATALGREGPPEQTPLDEALALLDGVLLQRPDHPQALWNRALVLRDMDLPLLAADTFEAMASQGEPGWSTEARTRAHRLREETLARGRAWKQAFAATQDLVVDSGARLPLEEAARLPGIVRVAFYDAVRAAPSREAMLRLLPLADALDRAYGGTVLREYVARVAARNFLRRGPLARDYALLVRDRRSSREGFLEELKRSGEDDLYVGALGYELAAGRPVDSDAFARAADGLGDPWFHLIAERERANQEVHAGEWWKAETRVLHALRTCQEQRLHYRCADLRRWLTDMYLGELHRPADASVHALRGWQLAKAQGEWGLERQFLQELAQVARLHHRLPTASAYLRESLARMPEDLRQRGYVHRNLASLAWMGFRLDEARHELEQAMESGLPLGIHGTLVLADLARFGPMPGAADAMRRALSELRRGEPRPGERALMDFIEGQFKLEHDPVAGRQLLWSAITQAEAWPDDANARRALAYAHAVLASEAGRTDAFTEVLALVGQQSQRGEVPERCVLAVTVWHERTVTVVRGPSGAVLGDFAQGRTAPLGQDASGLVPAPLLEALRGCAQVEVLAPPPVYGLPRLLPPDLAWSYRVGRAAPRGLTAPQGTHLVVSGVDTPGALGLPWLPPMASAAGADPWRVRLEGARATPSRVLDAMGTATEVEIHTHGVFNPELSDASILMLAPEKDGRYVLTASQVRARRLSGAPLVFLASCSAARTAPFSIESFSLPVAFLDAGARAVLAATVDIPDSAGRFFNAVRERIRAGAPPAVALRDERRQWLEASPGDRWVRDVLLFE</sequence>
<proteinExistence type="predicted"/>
<gene>
    <name evidence="3" type="ORF">D7V93_24410</name>
</gene>
<dbReference type="EMBL" id="RAWB01000279">
    <property type="protein sequence ID" value="RKH54904.1"/>
    <property type="molecule type" value="Genomic_DNA"/>
</dbReference>
<dbReference type="Gene3D" id="1.10.10.1320">
    <property type="entry name" value="Anti-sigma factor, zinc-finger domain"/>
    <property type="match status" value="1"/>
</dbReference>